<evidence type="ECO:0008006" key="4">
    <source>
        <dbReference type="Google" id="ProtNLM"/>
    </source>
</evidence>
<evidence type="ECO:0000313" key="1">
    <source>
        <dbReference type="EMBL" id="MEO5285919.1"/>
    </source>
</evidence>
<dbReference type="RefSeq" id="WP_347963524.1">
    <property type="nucleotide sequence ID" value="NZ_CP154878.1"/>
</dbReference>
<accession>A0AAU7C4V2</accession>
<dbReference type="Proteomes" id="UP001456307">
    <property type="component" value="Unassembled WGS sequence"/>
</dbReference>
<dbReference type="EMBL" id="JBCNVT010000001">
    <property type="protein sequence ID" value="MEO5285919.1"/>
    <property type="molecule type" value="Genomic_DNA"/>
</dbReference>
<proteinExistence type="predicted"/>
<protein>
    <recommendedName>
        <fullName evidence="4">WYL domain-containing protein</fullName>
    </recommendedName>
</protein>
<dbReference type="EMBL" id="CP154878">
    <property type="protein sequence ID" value="XBG96421.1"/>
    <property type="molecule type" value="Genomic_DNA"/>
</dbReference>
<name>A0AAU7C4V2_9LACO</name>
<dbReference type="AlphaFoldDB" id="A0AAU7C4V2"/>
<dbReference type="KEGG" id="lalo:ABC765_04875"/>
<sequence>MAIRGTASADMAGQQRHGAFAGLFGKKRQQEQLDSEHYRGSENVPSATMLELLAYRGFTKDADHFIMLREKADGYADMLNIRGQGVGTMSGREQQQIIDGFHHFLQTAVDDMKIIISPFPVDASKQKSYWQSRYVKVLKAVQRETDPRRRQQLRTQLRYIDIKQKQNVAVEKKLVSEEFILIIFGKRKQELRNLRDAVISWGGDSLILEPMDLERKEETLFRINNLNTQIK</sequence>
<evidence type="ECO:0000313" key="2">
    <source>
        <dbReference type="EMBL" id="XBG96421.1"/>
    </source>
</evidence>
<organism evidence="2">
    <name type="scientific">Limosilactobacillus allomucosae</name>
    <dbReference type="NCBI Taxonomy" id="3142938"/>
    <lineage>
        <taxon>Bacteria</taxon>
        <taxon>Bacillati</taxon>
        <taxon>Bacillota</taxon>
        <taxon>Bacilli</taxon>
        <taxon>Lactobacillales</taxon>
        <taxon>Lactobacillaceae</taxon>
        <taxon>Limosilactobacillus</taxon>
    </lineage>
</organism>
<reference evidence="1 3" key="2">
    <citation type="submission" date="2024-04" db="EMBL/GenBank/DDBJ databases">
        <title>Limosilactobacillus allomucosae sp. nov., a novel species isolated from wild boar faecal samples as potential probiotics for domestic pigs.</title>
        <authorList>
            <person name="Chen B."/>
        </authorList>
    </citation>
    <scope>NUCLEOTIDE SEQUENCE [LARGE SCALE GENOMIC DNA]</scope>
    <source>
        <strain evidence="1 3">WILCCON 0055</strain>
    </source>
</reference>
<gene>
    <name evidence="1" type="ORF">AAVZ08_04800</name>
    <name evidence="2" type="ORF">ABC765_04875</name>
</gene>
<keyword evidence="3" id="KW-1185">Reference proteome</keyword>
<reference evidence="2" key="1">
    <citation type="submission" date="2024-04" db="EMBL/GenBank/DDBJ databases">
        <title>Limosilactobacillus allomucosae sp. nov., a novel species isolated from wild boar faecal samples as a potential probiotics for domestic pigs.</title>
        <authorList>
            <person name="Chen B."/>
        </authorList>
    </citation>
    <scope>NUCLEOTIDE SEQUENCE</scope>
    <source>
        <strain evidence="2">WILCCON 0051</strain>
    </source>
</reference>
<evidence type="ECO:0000313" key="3">
    <source>
        <dbReference type="Proteomes" id="UP001456307"/>
    </source>
</evidence>